<keyword evidence="3" id="KW-1185">Reference proteome</keyword>
<name>A0A371RET8_9PROT</name>
<comment type="caution">
    <text evidence="2">The sequence shown here is derived from an EMBL/GenBank/DDBJ whole genome shotgun (WGS) entry which is preliminary data.</text>
</comment>
<evidence type="ECO:0000256" key="1">
    <source>
        <dbReference type="SAM" id="Phobius"/>
    </source>
</evidence>
<keyword evidence="1" id="KW-0472">Membrane</keyword>
<gene>
    <name evidence="2" type="ORF">DX908_00835</name>
</gene>
<evidence type="ECO:0000313" key="2">
    <source>
        <dbReference type="EMBL" id="RFB03955.1"/>
    </source>
</evidence>
<sequence>MLTVAQIELPPSIRERLRERAAFADSFERFTRINILGFNQPVAAAAGLAAPLVIGVAYAAGDIWTTIQVTGVFFFATALLLFGTWVVNRTVLREAYAAATEARKHAKADLKAGKGEEMALTIKTPALFYENADGVVVFADAGENRTVFFDIPADREDPRWFLYLNGDLHRERWSWVRLAKSREVFGFSAAGHVCSQPGQPRYVEAAEGWDAIALALGDPSDGDIIDMPLREVEHTISRLLGDPQREFAEAS</sequence>
<dbReference type="InParanoid" id="A0A371RET8"/>
<proteinExistence type="predicted"/>
<dbReference type="RefSeq" id="WP_116390583.1">
    <property type="nucleotide sequence ID" value="NZ_QUQO01000001.1"/>
</dbReference>
<protein>
    <submittedName>
        <fullName evidence="2">Uncharacterized protein</fullName>
    </submittedName>
</protein>
<reference evidence="2 3" key="1">
    <citation type="submission" date="2018-08" db="EMBL/GenBank/DDBJ databases">
        <title>Parvularcula sp. SM1705, isolated from surface water of the South Sea China.</title>
        <authorList>
            <person name="Sun L."/>
        </authorList>
    </citation>
    <scope>NUCLEOTIDE SEQUENCE [LARGE SCALE GENOMIC DNA]</scope>
    <source>
        <strain evidence="2 3">SM1705</strain>
    </source>
</reference>
<dbReference type="AlphaFoldDB" id="A0A371RET8"/>
<keyword evidence="1" id="KW-0812">Transmembrane</keyword>
<feature type="transmembrane region" description="Helical" evidence="1">
    <location>
        <begin position="67"/>
        <end position="87"/>
    </location>
</feature>
<feature type="transmembrane region" description="Helical" evidence="1">
    <location>
        <begin position="42"/>
        <end position="61"/>
    </location>
</feature>
<dbReference type="Proteomes" id="UP000264589">
    <property type="component" value="Unassembled WGS sequence"/>
</dbReference>
<organism evidence="2 3">
    <name type="scientific">Parvularcula marina</name>
    <dbReference type="NCBI Taxonomy" id="2292771"/>
    <lineage>
        <taxon>Bacteria</taxon>
        <taxon>Pseudomonadati</taxon>
        <taxon>Pseudomonadota</taxon>
        <taxon>Alphaproteobacteria</taxon>
        <taxon>Parvularculales</taxon>
        <taxon>Parvularculaceae</taxon>
        <taxon>Parvularcula</taxon>
    </lineage>
</organism>
<dbReference type="OrthoDB" id="8479074at2"/>
<dbReference type="EMBL" id="QUQO01000001">
    <property type="protein sequence ID" value="RFB03955.1"/>
    <property type="molecule type" value="Genomic_DNA"/>
</dbReference>
<evidence type="ECO:0000313" key="3">
    <source>
        <dbReference type="Proteomes" id="UP000264589"/>
    </source>
</evidence>
<accession>A0A371RET8</accession>
<keyword evidence="1" id="KW-1133">Transmembrane helix</keyword>